<dbReference type="GeneID" id="54284309"/>
<dbReference type="AlphaFoldDB" id="A0A6A5Y130"/>
<dbReference type="Proteomes" id="UP000799778">
    <property type="component" value="Unassembled WGS sequence"/>
</dbReference>
<name>A0A6A5Y130_9PLEO</name>
<accession>A0A6A5Y130</accession>
<evidence type="ECO:0000313" key="2">
    <source>
        <dbReference type="EMBL" id="KAF2018621.1"/>
    </source>
</evidence>
<keyword evidence="1" id="KW-0812">Transmembrane</keyword>
<keyword evidence="3" id="KW-1185">Reference proteome</keyword>
<keyword evidence="1" id="KW-0472">Membrane</keyword>
<reference evidence="2" key="1">
    <citation type="journal article" date="2020" name="Stud. Mycol.">
        <title>101 Dothideomycetes genomes: a test case for predicting lifestyles and emergence of pathogens.</title>
        <authorList>
            <person name="Haridas S."/>
            <person name="Albert R."/>
            <person name="Binder M."/>
            <person name="Bloem J."/>
            <person name="Labutti K."/>
            <person name="Salamov A."/>
            <person name="Andreopoulos B."/>
            <person name="Baker S."/>
            <person name="Barry K."/>
            <person name="Bills G."/>
            <person name="Bluhm B."/>
            <person name="Cannon C."/>
            <person name="Castanera R."/>
            <person name="Culley D."/>
            <person name="Daum C."/>
            <person name="Ezra D."/>
            <person name="Gonzalez J."/>
            <person name="Henrissat B."/>
            <person name="Kuo A."/>
            <person name="Liang C."/>
            <person name="Lipzen A."/>
            <person name="Lutzoni F."/>
            <person name="Magnuson J."/>
            <person name="Mondo S."/>
            <person name="Nolan M."/>
            <person name="Ohm R."/>
            <person name="Pangilinan J."/>
            <person name="Park H.-J."/>
            <person name="Ramirez L."/>
            <person name="Alfaro M."/>
            <person name="Sun H."/>
            <person name="Tritt A."/>
            <person name="Yoshinaga Y."/>
            <person name="Zwiers L.-H."/>
            <person name="Turgeon B."/>
            <person name="Goodwin S."/>
            <person name="Spatafora J."/>
            <person name="Crous P."/>
            <person name="Grigoriev I."/>
        </authorList>
    </citation>
    <scope>NUCLEOTIDE SEQUENCE</scope>
    <source>
        <strain evidence="2">CBS 175.79</strain>
    </source>
</reference>
<feature type="transmembrane region" description="Helical" evidence="1">
    <location>
        <begin position="6"/>
        <end position="23"/>
    </location>
</feature>
<gene>
    <name evidence="2" type="ORF">BU24DRAFT_418141</name>
</gene>
<proteinExistence type="predicted"/>
<evidence type="ECO:0000256" key="1">
    <source>
        <dbReference type="SAM" id="Phobius"/>
    </source>
</evidence>
<dbReference type="RefSeq" id="XP_033386960.1">
    <property type="nucleotide sequence ID" value="XM_033526912.1"/>
</dbReference>
<dbReference type="EMBL" id="ML978067">
    <property type="protein sequence ID" value="KAF2018621.1"/>
    <property type="molecule type" value="Genomic_DNA"/>
</dbReference>
<sequence>MIAIRHVLQLIVVVVVVIVRYLVDIDESNGCRERCACAVDSRYTVMEYGTE</sequence>
<evidence type="ECO:0000313" key="3">
    <source>
        <dbReference type="Proteomes" id="UP000799778"/>
    </source>
</evidence>
<organism evidence="2 3">
    <name type="scientific">Aaosphaeria arxii CBS 175.79</name>
    <dbReference type="NCBI Taxonomy" id="1450172"/>
    <lineage>
        <taxon>Eukaryota</taxon>
        <taxon>Fungi</taxon>
        <taxon>Dikarya</taxon>
        <taxon>Ascomycota</taxon>
        <taxon>Pezizomycotina</taxon>
        <taxon>Dothideomycetes</taxon>
        <taxon>Pleosporomycetidae</taxon>
        <taxon>Pleosporales</taxon>
        <taxon>Pleosporales incertae sedis</taxon>
        <taxon>Aaosphaeria</taxon>
    </lineage>
</organism>
<protein>
    <submittedName>
        <fullName evidence="2">Uncharacterized protein</fullName>
    </submittedName>
</protein>
<keyword evidence="1" id="KW-1133">Transmembrane helix</keyword>